<name>A0AAV9VPE0_9PEZI</name>
<dbReference type="PANTHER" id="PTHR35205">
    <property type="entry name" value="NB-ARC AND TPR DOMAIN PROTEIN"/>
    <property type="match status" value="1"/>
</dbReference>
<dbReference type="GO" id="GO:0043531">
    <property type="term" value="F:ADP binding"/>
    <property type="evidence" value="ECO:0007669"/>
    <property type="project" value="InterPro"/>
</dbReference>
<dbReference type="Proteomes" id="UP001373714">
    <property type="component" value="Unassembled WGS sequence"/>
</dbReference>
<feature type="region of interest" description="Disordered" evidence="1">
    <location>
        <begin position="1"/>
        <end position="24"/>
    </location>
</feature>
<dbReference type="Gene3D" id="3.40.50.300">
    <property type="entry name" value="P-loop containing nucleotide triphosphate hydrolases"/>
    <property type="match status" value="1"/>
</dbReference>
<sequence>MDVMDFTMDGDEGEEEPSANTTFNNQRNHTMMQAGIVNNPTFNITQGGIHPMKKTKFSYDVSLDLPFPRNRNFTSRRTELEAIDIYFSGYAYGGAPIYAITGTGGVGKTQIALEYAYTRYAARRFTAIFWISTATEESIQGSFLEIMQQIIDEQARASWPEPFDYETIGMGLGVSGLIDGNGRISRDSDPSLIQSALFNWFKLPGNDKWLLIFDNADDLSFGVDKYFPNRGGYILVTSRRPEFSHCAEQANLDGLDEESATNLLLHLARLRSPTQNEIQQATEVVKKLGFLPLAITHAGCFIHEMNIPMKEYLRYYDNTFKEAQSKIPKVGWLYREDTAVTTWEISFAEIQKQDEQAAAILLTCGYLRCNNIPETLWGSEDGKYDPVFEIQRKFIF</sequence>
<dbReference type="EMBL" id="JAVHNS010000001">
    <property type="protein sequence ID" value="KAK6363277.1"/>
    <property type="molecule type" value="Genomic_DNA"/>
</dbReference>
<dbReference type="InterPro" id="IPR027417">
    <property type="entry name" value="P-loop_NTPase"/>
</dbReference>
<protein>
    <recommendedName>
        <fullName evidence="4">NB-ARC domain-containing protein</fullName>
    </recommendedName>
</protein>
<gene>
    <name evidence="2" type="ORF">TWF730_000718</name>
</gene>
<reference evidence="2 3" key="1">
    <citation type="submission" date="2019-10" db="EMBL/GenBank/DDBJ databases">
        <authorList>
            <person name="Palmer J.M."/>
        </authorList>
    </citation>
    <scope>NUCLEOTIDE SEQUENCE [LARGE SCALE GENOMIC DNA]</scope>
    <source>
        <strain evidence="2 3">TWF730</strain>
    </source>
</reference>
<proteinExistence type="predicted"/>
<evidence type="ECO:0000313" key="3">
    <source>
        <dbReference type="Proteomes" id="UP001373714"/>
    </source>
</evidence>
<evidence type="ECO:0000256" key="1">
    <source>
        <dbReference type="SAM" id="MobiDB-lite"/>
    </source>
</evidence>
<organism evidence="2 3">
    <name type="scientific">Orbilia blumenaviensis</name>
    <dbReference type="NCBI Taxonomy" id="1796055"/>
    <lineage>
        <taxon>Eukaryota</taxon>
        <taxon>Fungi</taxon>
        <taxon>Dikarya</taxon>
        <taxon>Ascomycota</taxon>
        <taxon>Pezizomycotina</taxon>
        <taxon>Orbiliomycetes</taxon>
        <taxon>Orbiliales</taxon>
        <taxon>Orbiliaceae</taxon>
        <taxon>Orbilia</taxon>
    </lineage>
</organism>
<dbReference type="AlphaFoldDB" id="A0AAV9VPE0"/>
<evidence type="ECO:0008006" key="4">
    <source>
        <dbReference type="Google" id="ProtNLM"/>
    </source>
</evidence>
<keyword evidence="3" id="KW-1185">Reference proteome</keyword>
<dbReference type="SUPFAM" id="SSF52540">
    <property type="entry name" value="P-loop containing nucleoside triphosphate hydrolases"/>
    <property type="match status" value="1"/>
</dbReference>
<accession>A0AAV9VPE0</accession>
<dbReference type="PANTHER" id="PTHR35205:SF1">
    <property type="entry name" value="ZU5 DOMAIN-CONTAINING PROTEIN"/>
    <property type="match status" value="1"/>
</dbReference>
<evidence type="ECO:0000313" key="2">
    <source>
        <dbReference type="EMBL" id="KAK6363277.1"/>
    </source>
</evidence>
<comment type="caution">
    <text evidence="2">The sequence shown here is derived from an EMBL/GenBank/DDBJ whole genome shotgun (WGS) entry which is preliminary data.</text>
</comment>
<feature type="compositionally biased region" description="Acidic residues" evidence="1">
    <location>
        <begin position="8"/>
        <end position="17"/>
    </location>
</feature>